<evidence type="ECO:0000256" key="1">
    <source>
        <dbReference type="ARBA" id="ARBA00022741"/>
    </source>
</evidence>
<comment type="pathway">
    <text evidence="3">Cofactor biosynthesis; coenzyme A biosynthesis; CoA from (R)-pantothenate: step 5/5.</text>
</comment>
<dbReference type="SUPFAM" id="SSF52540">
    <property type="entry name" value="P-loop containing nucleoside triphosphate hydrolases"/>
    <property type="match status" value="1"/>
</dbReference>
<evidence type="ECO:0000313" key="6">
    <source>
        <dbReference type="Proteomes" id="UP000727962"/>
    </source>
</evidence>
<dbReference type="GO" id="GO:0005524">
    <property type="term" value="F:ATP binding"/>
    <property type="evidence" value="ECO:0007669"/>
    <property type="project" value="UniProtKB-UniRule"/>
</dbReference>
<comment type="catalytic activity">
    <reaction evidence="3">
        <text>3'-dephospho-CoA + ATP = ADP + CoA + H(+)</text>
        <dbReference type="Rhea" id="RHEA:18245"/>
        <dbReference type="ChEBI" id="CHEBI:15378"/>
        <dbReference type="ChEBI" id="CHEBI:30616"/>
        <dbReference type="ChEBI" id="CHEBI:57287"/>
        <dbReference type="ChEBI" id="CHEBI:57328"/>
        <dbReference type="ChEBI" id="CHEBI:456216"/>
        <dbReference type="EC" id="2.7.1.24"/>
    </reaction>
</comment>
<dbReference type="InterPro" id="IPR001977">
    <property type="entry name" value="Depp_CoAkinase"/>
</dbReference>
<dbReference type="GO" id="GO:0015937">
    <property type="term" value="P:coenzyme A biosynthetic process"/>
    <property type="evidence" value="ECO:0007669"/>
    <property type="project" value="UniProtKB-UniRule"/>
</dbReference>
<comment type="function">
    <text evidence="3">Catalyzes the phosphorylation of the 3'-hydroxyl group of dephosphocoenzyme A to form coenzyme A.</text>
</comment>
<dbReference type="EC" id="2.7.1.24" evidence="3 4"/>
<dbReference type="Proteomes" id="UP000727962">
    <property type="component" value="Unassembled WGS sequence"/>
</dbReference>
<keyword evidence="2 3" id="KW-0067">ATP-binding</keyword>
<dbReference type="HAMAP" id="MF_00376">
    <property type="entry name" value="Dephospho_CoA_kinase"/>
    <property type="match status" value="1"/>
</dbReference>
<comment type="caution">
    <text evidence="5">The sequence shown here is derived from an EMBL/GenBank/DDBJ whole genome shotgun (WGS) entry which is preliminary data.</text>
</comment>
<dbReference type="CDD" id="cd02022">
    <property type="entry name" value="DPCK"/>
    <property type="match status" value="1"/>
</dbReference>
<evidence type="ECO:0000256" key="2">
    <source>
        <dbReference type="ARBA" id="ARBA00022840"/>
    </source>
</evidence>
<comment type="similarity">
    <text evidence="3">Belongs to the CoaE family.</text>
</comment>
<comment type="subcellular location">
    <subcellularLocation>
        <location evidence="3">Cytoplasm</location>
    </subcellularLocation>
</comment>
<dbReference type="Gene3D" id="3.40.50.300">
    <property type="entry name" value="P-loop containing nucleotide triphosphate hydrolases"/>
    <property type="match status" value="1"/>
</dbReference>
<keyword evidence="3 5" id="KW-0418">Kinase</keyword>
<dbReference type="EMBL" id="JACOSL010000004">
    <property type="protein sequence ID" value="MBI1755605.1"/>
    <property type="molecule type" value="Genomic_DNA"/>
</dbReference>
<organism evidence="5 6">
    <name type="scientific">Fimbriimonas ginsengisoli</name>
    <dbReference type="NCBI Taxonomy" id="1005039"/>
    <lineage>
        <taxon>Bacteria</taxon>
        <taxon>Bacillati</taxon>
        <taxon>Armatimonadota</taxon>
        <taxon>Fimbriimonadia</taxon>
        <taxon>Fimbriimonadales</taxon>
        <taxon>Fimbriimonadaceae</taxon>
        <taxon>Fimbriimonas</taxon>
    </lineage>
</organism>
<dbReference type="Pfam" id="PF01121">
    <property type="entry name" value="CoaE"/>
    <property type="match status" value="1"/>
</dbReference>
<dbReference type="PROSITE" id="PS51219">
    <property type="entry name" value="DPCK"/>
    <property type="match status" value="1"/>
</dbReference>
<dbReference type="AlphaFoldDB" id="A0A931LVF4"/>
<evidence type="ECO:0000313" key="5">
    <source>
        <dbReference type="EMBL" id="MBI1755605.1"/>
    </source>
</evidence>
<feature type="binding site" evidence="3">
    <location>
        <begin position="11"/>
        <end position="16"/>
    </location>
    <ligand>
        <name>ATP</name>
        <dbReference type="ChEBI" id="CHEBI:30616"/>
    </ligand>
</feature>
<name>A0A931LVF4_FIMGI</name>
<dbReference type="GO" id="GO:0005737">
    <property type="term" value="C:cytoplasm"/>
    <property type="evidence" value="ECO:0007669"/>
    <property type="project" value="UniProtKB-SubCell"/>
</dbReference>
<proteinExistence type="inferred from homology"/>
<evidence type="ECO:0000256" key="3">
    <source>
        <dbReference type="HAMAP-Rule" id="MF_00376"/>
    </source>
</evidence>
<dbReference type="NCBIfam" id="TIGR00152">
    <property type="entry name" value="dephospho-CoA kinase"/>
    <property type="match status" value="1"/>
</dbReference>
<dbReference type="GO" id="GO:0004140">
    <property type="term" value="F:dephospho-CoA kinase activity"/>
    <property type="evidence" value="ECO:0007669"/>
    <property type="project" value="UniProtKB-UniRule"/>
</dbReference>
<gene>
    <name evidence="3 5" type="primary">coaE</name>
    <name evidence="5" type="ORF">HYR64_00670</name>
</gene>
<reference evidence="5" key="1">
    <citation type="submission" date="2020-07" db="EMBL/GenBank/DDBJ databases">
        <title>Huge and variable diversity of episymbiotic CPR bacteria and DPANN archaea in groundwater ecosystems.</title>
        <authorList>
            <person name="He C.Y."/>
            <person name="Keren R."/>
            <person name="Whittaker M."/>
            <person name="Farag I.F."/>
            <person name="Doudna J."/>
            <person name="Cate J.H.D."/>
            <person name="Banfield J.F."/>
        </authorList>
    </citation>
    <scope>NUCLEOTIDE SEQUENCE</scope>
    <source>
        <strain evidence="5">NC_groundwater_17_Pr7_B-0.1um_64_12</strain>
    </source>
</reference>
<dbReference type="InterPro" id="IPR027417">
    <property type="entry name" value="P-loop_NTPase"/>
</dbReference>
<keyword evidence="3 5" id="KW-0808">Transferase</keyword>
<accession>A0A931LVF4</accession>
<sequence length="178" mass="19593">MVRVALTGGIAEGKSTVLGYLGSMGYKIASADLLACEVYDLEEVQAELAGLSGLPRPVDRLALREAMEGDPGLRRSVNRLMHPRIVERLAASDAEYTEVPLLVEVCLFGAFDEIWVVTCGEDEQLRRLSERFGPDEAPRMLKVQLPTTAKLPFADEVIRTNAPEQHVLNNVRKCADRG</sequence>
<protein>
    <recommendedName>
        <fullName evidence="3 4">Dephospho-CoA kinase</fullName>
        <ecNumber evidence="3 4">2.7.1.24</ecNumber>
    </recommendedName>
    <alternativeName>
        <fullName evidence="3">Dephosphocoenzyme A kinase</fullName>
    </alternativeName>
</protein>
<keyword evidence="3" id="KW-0963">Cytoplasm</keyword>
<evidence type="ECO:0000256" key="4">
    <source>
        <dbReference type="NCBIfam" id="TIGR00152"/>
    </source>
</evidence>
<keyword evidence="3" id="KW-0173">Coenzyme A biosynthesis</keyword>
<keyword evidence="1 3" id="KW-0547">Nucleotide-binding</keyword>